<sequence length="134" mass="14300">MELTTALGALFVSAFASATVLPGTSEAALAGLLHHYPHARLWAWLAAGTGNTLGSLVSYAMGRMLPERIAAVPDTVRARLARWGKWSLLLAWLPVLGDALPLAAGCLRWRVLPCALLLAVGKFARYAPVVWLLA</sequence>
<keyword evidence="1" id="KW-0812">Transmembrane</keyword>
<evidence type="ECO:0000313" key="2">
    <source>
        <dbReference type="EMBL" id="UOP04670.1"/>
    </source>
</evidence>
<keyword evidence="1" id="KW-1133">Transmembrane helix</keyword>
<dbReference type="EMBL" id="CP091521">
    <property type="protein sequence ID" value="UOP04670.1"/>
    <property type="molecule type" value="Genomic_DNA"/>
</dbReference>
<protein>
    <submittedName>
        <fullName evidence="2">YqaA family protein</fullName>
    </submittedName>
</protein>
<feature type="transmembrane region" description="Helical" evidence="1">
    <location>
        <begin position="42"/>
        <end position="62"/>
    </location>
</feature>
<dbReference type="Proteomes" id="UP000831534">
    <property type="component" value="Chromosome"/>
</dbReference>
<dbReference type="KEGG" id="ckh:LVJ77_10790"/>
<evidence type="ECO:0000313" key="3">
    <source>
        <dbReference type="Proteomes" id="UP000831534"/>
    </source>
</evidence>
<dbReference type="PANTHER" id="PTHR42709:SF4">
    <property type="entry name" value="INNER MEMBRANE PROTEIN YQAA"/>
    <property type="match status" value="1"/>
</dbReference>
<keyword evidence="1" id="KW-0472">Membrane</keyword>
<gene>
    <name evidence="2" type="ORF">LVJ77_10790</name>
</gene>
<dbReference type="PANTHER" id="PTHR42709">
    <property type="entry name" value="ALKALINE PHOSPHATASE LIKE PROTEIN"/>
    <property type="match status" value="1"/>
</dbReference>
<accession>A0A8T9MRZ7</accession>
<proteinExistence type="predicted"/>
<organism evidence="2 3">
    <name type="scientific">Conchiformibius kuhniae</name>
    <dbReference type="NCBI Taxonomy" id="211502"/>
    <lineage>
        <taxon>Bacteria</taxon>
        <taxon>Pseudomonadati</taxon>
        <taxon>Pseudomonadota</taxon>
        <taxon>Betaproteobacteria</taxon>
        <taxon>Neisseriales</taxon>
        <taxon>Neisseriaceae</taxon>
        <taxon>Conchiformibius</taxon>
    </lineage>
</organism>
<dbReference type="RefSeq" id="WP_027010251.1">
    <property type="nucleotide sequence ID" value="NZ_CP091521.1"/>
</dbReference>
<name>A0A8T9MRZ7_9NEIS</name>
<dbReference type="InterPro" id="IPR051311">
    <property type="entry name" value="DedA_domain"/>
</dbReference>
<reference evidence="2" key="2">
    <citation type="submission" date="2024-09" db="EMBL/GenBank/DDBJ databases">
        <authorList>
            <person name="Veyrier F.J."/>
        </authorList>
    </citation>
    <scope>NUCLEOTIDE SEQUENCE</scope>
    <source>
        <strain evidence="2">17694</strain>
    </source>
</reference>
<keyword evidence="3" id="KW-1185">Reference proteome</keyword>
<dbReference type="AlphaFoldDB" id="A0A8T9MRZ7"/>
<reference evidence="2" key="1">
    <citation type="journal article" date="2022" name="Res Sq">
        <title>Evolution of multicellular longitudinally dividing oral cavity symbionts (Neisseriaceae).</title>
        <authorList>
            <person name="Nyongesa S."/>
            <person name="Weber P."/>
            <person name="Bernet E."/>
            <person name="Pullido F."/>
            <person name="Nieckarz M."/>
            <person name="Delaby M."/>
            <person name="Nieves C."/>
            <person name="Viehboeck T."/>
            <person name="Krause N."/>
            <person name="Rivera-Millot A."/>
            <person name="Nakamura A."/>
            <person name="Vischer N."/>
            <person name="VanNieuwenhze M."/>
            <person name="Brun Y."/>
            <person name="Cava F."/>
            <person name="Bulgheresi S."/>
            <person name="Veyrier F."/>
        </authorList>
    </citation>
    <scope>NUCLEOTIDE SEQUENCE</scope>
    <source>
        <strain evidence="2">17694</strain>
    </source>
</reference>
<evidence type="ECO:0000256" key="1">
    <source>
        <dbReference type="SAM" id="Phobius"/>
    </source>
</evidence>